<dbReference type="GO" id="GO:0030246">
    <property type="term" value="F:carbohydrate binding"/>
    <property type="evidence" value="ECO:0007669"/>
    <property type="project" value="InterPro"/>
</dbReference>
<name>A0A078KKZ1_9FIRM</name>
<dbReference type="InterPro" id="IPR037018">
    <property type="entry name" value="GH65_N"/>
</dbReference>
<gene>
    <name evidence="8" type="ORF">CCDG5_0046</name>
</gene>
<feature type="transmembrane region" description="Helical" evidence="3">
    <location>
        <begin position="663"/>
        <end position="679"/>
    </location>
</feature>
<dbReference type="Pfam" id="PF10091">
    <property type="entry name" value="Glycoamylase"/>
    <property type="match status" value="1"/>
</dbReference>
<dbReference type="GO" id="GO:0016757">
    <property type="term" value="F:glycosyltransferase activity"/>
    <property type="evidence" value="ECO:0007669"/>
    <property type="project" value="UniProtKB-KW"/>
</dbReference>
<dbReference type="InterPro" id="IPR008928">
    <property type="entry name" value="6-hairpin_glycosidase_sf"/>
</dbReference>
<feature type="transmembrane region" description="Helical" evidence="3">
    <location>
        <begin position="275"/>
        <end position="299"/>
    </location>
</feature>
<dbReference type="HOGENOM" id="CLU_000646_0_0_9"/>
<dbReference type="InterPro" id="IPR012341">
    <property type="entry name" value="6hp_glycosidase-like_sf"/>
</dbReference>
<dbReference type="PANTHER" id="PTHR37469:SF2">
    <property type="entry name" value="CELLOBIONIC ACID PHOSPHORYLASE"/>
    <property type="match status" value="1"/>
</dbReference>
<dbReference type="KEGG" id="ccel:CCDG5_0046"/>
<dbReference type="InterPro" id="IPR010383">
    <property type="entry name" value="Glyco_hydrolase_94_b-supersand"/>
</dbReference>
<dbReference type="Gene3D" id="1.50.10.10">
    <property type="match status" value="1"/>
</dbReference>
<feature type="domain" description="DUF3131" evidence="6">
    <location>
        <begin position="850"/>
        <end position="979"/>
    </location>
</feature>
<dbReference type="Pfam" id="PF11329">
    <property type="entry name" value="DUF3131"/>
    <property type="match status" value="1"/>
</dbReference>
<evidence type="ECO:0000259" key="6">
    <source>
        <dbReference type="Pfam" id="PF11329"/>
    </source>
</evidence>
<evidence type="ECO:0000313" key="8">
    <source>
        <dbReference type="EMBL" id="CDZ23197.1"/>
    </source>
</evidence>
<dbReference type="GO" id="GO:0005975">
    <property type="term" value="P:carbohydrate metabolic process"/>
    <property type="evidence" value="ECO:0007669"/>
    <property type="project" value="InterPro"/>
</dbReference>
<evidence type="ECO:0000259" key="4">
    <source>
        <dbReference type="Pfam" id="PF06165"/>
    </source>
</evidence>
<feature type="transmembrane region" description="Helical" evidence="3">
    <location>
        <begin position="685"/>
        <end position="708"/>
    </location>
</feature>
<dbReference type="PANTHER" id="PTHR37469">
    <property type="entry name" value="CELLOBIONIC ACID PHOSPHORYLASE-RELATED"/>
    <property type="match status" value="1"/>
</dbReference>
<evidence type="ECO:0000259" key="7">
    <source>
        <dbReference type="Pfam" id="PF17167"/>
    </source>
</evidence>
<evidence type="ECO:0000256" key="3">
    <source>
        <dbReference type="SAM" id="Phobius"/>
    </source>
</evidence>
<dbReference type="InterPro" id="IPR021478">
    <property type="entry name" value="DUF3131"/>
</dbReference>
<dbReference type="Gene3D" id="2.60.420.10">
    <property type="entry name" value="Maltose phosphorylase, domain 3"/>
    <property type="match status" value="1"/>
</dbReference>
<protein>
    <submittedName>
        <fullName evidence="8">Carbohydrate binding protein</fullName>
    </submittedName>
</protein>
<feature type="domain" description="Glycosyl hydrolase 94 supersandwich" evidence="4">
    <location>
        <begin position="1756"/>
        <end position="1989"/>
    </location>
</feature>
<organism evidence="8 9">
    <name type="scientific">[Clostridium] cellulosi</name>
    <dbReference type="NCBI Taxonomy" id="29343"/>
    <lineage>
        <taxon>Bacteria</taxon>
        <taxon>Bacillati</taxon>
        <taxon>Bacillota</taxon>
        <taxon>Clostridia</taxon>
        <taxon>Eubacteriales</taxon>
        <taxon>Oscillospiraceae</taxon>
        <taxon>Oscillospiraceae incertae sedis</taxon>
    </lineage>
</organism>
<feature type="transmembrane region" description="Helical" evidence="3">
    <location>
        <begin position="735"/>
        <end position="757"/>
    </location>
</feature>
<feature type="domain" description="Glycosyl hydrolase 94 supersandwich" evidence="4">
    <location>
        <begin position="1279"/>
        <end position="1535"/>
    </location>
</feature>
<evidence type="ECO:0000256" key="1">
    <source>
        <dbReference type="ARBA" id="ARBA00022676"/>
    </source>
</evidence>
<keyword evidence="3" id="KW-1133">Transmembrane helix</keyword>
<reference evidence="9" key="1">
    <citation type="submission" date="2014-07" db="EMBL/GenBank/DDBJ databases">
        <authorList>
            <person name="Wibberg D."/>
        </authorList>
    </citation>
    <scope>NUCLEOTIDE SEQUENCE [LARGE SCALE GENOMIC DNA]</scope>
    <source>
        <strain evidence="9">DG5</strain>
    </source>
</reference>
<feature type="domain" description="Glycoamylase-like" evidence="5">
    <location>
        <begin position="1023"/>
        <end position="1230"/>
    </location>
</feature>
<dbReference type="EMBL" id="LM995447">
    <property type="protein sequence ID" value="CDZ23197.1"/>
    <property type="molecule type" value="Genomic_DNA"/>
</dbReference>
<sequence>MHINSEHKDRLNKVEEAARKTSELQITGRARPYREIKRLHRQLNKVRETYKKLIYGHKQVTHAFEWLYDNYYILEREGRQVIKDLWKCTPLPAAGGEILVRLHAEALCEAAAGAIDVEIIEYYIESAQKIRSFESSELSAMALMLRAALISGAAQACSEDVTEEERMRLLSDAVKTLNFLNTFDFSQIVERQSSLEKILSRDPAGVYSKMDERTRALYRSRIAKLALKRGIAENEAAELVLKLAQNGKTERERHVGYYILNMELDRPRKNIRGKLYLTLLAVLPAVFAILLGILFRLWWLPLLLYLPLWEMLRPILDYFILKGVPATFLPRMDLRGKIPEEAPTLVIVSLLLTSPQKAEEFSKKLEQFYYSNGCGRIMFGILADLKESNLPEKPEDKAICEAAVKQVRALNRKYGNRFCIFIRGRRFNETQGGFSGWERKRGAITELIRMIKGRETSIMIFEGDLEELKKTRYIITLDEDTELLMDSAAEMVSAAMHPLNVPEIENGIVTKGYGILAPRMGVNLESAAITPFSRIMAGAGGVTAYDNAAGDTYQDIFGEGIFAGKGIIDVDAFYKVLDNALPQNRILSHDIIEGCYMRAGFLSDVELTDGFPGRPVPWFDRLHRWIRGDWQNISFILNKLPNGQKSPLNALSRFKLFDNLRRSVTPIFAFICLIVSAFVPLAPAILLIIIAFLSLSGAGLFSALLAVIRGGPSMLSRKYHCRVLPQAVNSIAQGVLAYLFLPHHAIIALDAIIRALWRLKTGKKLLEWVTAAESESQKGVRHNTLLTSLRRFWSSFVVGALFLLLAPQPAAKFAGSFFIITPFIAWLSGRPTPPIRDELSAEDAERLRSYAAAMWRFYEDYVTEQDNFLPPDNYQEAPVSILAHRTSPTNIGLYLLSTLAARDLKLIDSETMFERIRATITTIEKMEKWKGHLYNWYETKTLKPMKPVYVSTVDSGNLLCCLVALREGIKDYENECDGTDDLVGRITKLIDDTDLGALYNKHRRLFHLGYDVDAGKLTEIYYDLLMSEARMTSYYAIAKRIVPKRHWGALGRTLTRQNGYTGPISWTGTMFEYMMPHLLLPVYEDSMAAETMRFVIYCQQRRVKASGLPWGISESGFYSFDAALNYQYEAHGVQKLALKRGMNDQLVISPYSTFLALPFCRTASMKNLKRLEEMGLYGRCGFYEAADFSYKRTGGHMAVVKSYMAHHVGMSLVATDNTLLDGIMQERFMRDHEMRTAKDLLCEKIPADAVVFHDVMLRDIPEKPGRYGIVREDFETLSPVTPRVNAVSNGEYTMVLTDVGASMSIFHGVDVTRRSADLLRGPAGIFAVASFDGELLCVTAAPEYNEDKLIRRHVEFNTHGAIYHARTQNYGVDMQALLHAGMPCEIRAVELENYTQKRVEAKLLFYFEPSLAKWMDEAAHPAFSRLFLHVDYRSDTKMLIFSRRTRGAEVPACIAVGFMEHEVDFEFDSDRPVLLTRPYGASSLPRALDIPFSSRTGAIPEAAVAIRLKTELGSRQRKLFTLIIAAASNPEEAAARLIEARRIGFHGFIKNAAGKDSGVMETRLAGLVLPQILFPTADGQSMPEDLAMGLLNAGEAVQKNRLGQSGLWQLGISGDYPIILFHYDSNAGIERLESYVKMHRALRLKGIQFDLVITYRDGGDYSRSKYNNIMQKIRTCCCEYLCGSRGGIHVINLDTQPDEIRVLLISSACHIASPKLKRNVHIPFHAAPLRPTTPLSGKDKPEIKTYGGGFSEDSFIITHNKENPIVPWSHIIANPVFGTLVTDRGLGFTWAINARENKLTPWSNDTTADLRGEMILVKIGQRIYDLCLNAYVTYSPSKAVYESEAEGLRFKVTVSVPGKFMSKVVTLEVENGRDREMNLEAAYYTEPVLSVSEATRRHIAIKKERDAVIMRNPWSQVSGCSFLSALEGFDNFVHSRAGFLSGRWQDKSSTPSPDPCAAVIKKLRLPPKRSEKINFVLGFAGNEKAAKTTLTLLKSRDIAALDNHSNKPFIKVKTPDKKLDAIINTWLMTQCINSRINGRTGFYQCGGAWGFRDQLQDSCAALFADPAITKAHIYRCAAHQFKEGDVMHWWHQLPLRDGGSRGVRTRCSDDLLWLPYTVCEYLDKTGDYSIFDHEIYYLDGPELNKTEEDRYFRPPRSEEKENVYGHCVRAINRALTQGRHGIPLFGSGDWNDGMNLVGIGGEGESVWLSMFEIIVLERFAKVARHMKDDAFAERCESEAKRLREATDASCWDGKWYLRGFYDDGSPLGSAENTECRIDILPQAFSAIAGLSDKERRQTALDSVAEHLVDERLKLVRLFTPAFDRGGRNPGYIRSYSPGIRENGGQYTHAAVWGALGFLYEGRTDEAYKILSWINPAERAKDADSALIYRLEPYYLAADIYTNPACEGRGGWSLYTGAAGWYYRTAVEYMLGIKISADKITLSPSLPQDWPGFEAKISLGGAEMDITVERGGKGLSVDGSPAEFIPIDGKDHKALLSI</sequence>
<dbReference type="InterPro" id="IPR052047">
    <property type="entry name" value="GH94_Enzymes"/>
</dbReference>
<dbReference type="Pfam" id="PF06165">
    <property type="entry name" value="GH94_b-supersand"/>
    <property type="match status" value="2"/>
</dbReference>
<keyword evidence="2" id="KW-0808">Transferase</keyword>
<evidence type="ECO:0000259" key="5">
    <source>
        <dbReference type="Pfam" id="PF10091"/>
    </source>
</evidence>
<keyword evidence="3" id="KW-0472">Membrane</keyword>
<dbReference type="SMART" id="SM01068">
    <property type="entry name" value="CBM_X"/>
    <property type="match status" value="2"/>
</dbReference>
<proteinExistence type="predicted"/>
<dbReference type="SUPFAM" id="SSF74650">
    <property type="entry name" value="Galactose mutarotase-like"/>
    <property type="match status" value="2"/>
</dbReference>
<dbReference type="Proteomes" id="UP000032431">
    <property type="component" value="Chromosome I"/>
</dbReference>
<dbReference type="Gene3D" id="1.50.10.140">
    <property type="match status" value="1"/>
</dbReference>
<feature type="transmembrane region" description="Helical" evidence="3">
    <location>
        <begin position="788"/>
        <end position="806"/>
    </location>
</feature>
<dbReference type="Gene3D" id="2.70.98.40">
    <property type="entry name" value="Glycoside hydrolase, family 65, N-terminal domain"/>
    <property type="match status" value="2"/>
</dbReference>
<dbReference type="STRING" id="29343.CCDG5_0046"/>
<dbReference type="InterPro" id="IPR011013">
    <property type="entry name" value="Gal_mutarotase_sf_dom"/>
</dbReference>
<dbReference type="Pfam" id="PF17167">
    <property type="entry name" value="Glyco_hydro_94"/>
    <property type="match status" value="1"/>
</dbReference>
<accession>A0A078KKZ1</accession>
<dbReference type="SUPFAM" id="SSF48208">
    <property type="entry name" value="Six-hairpin glycosidases"/>
    <property type="match status" value="1"/>
</dbReference>
<keyword evidence="1" id="KW-0328">Glycosyltransferase</keyword>
<dbReference type="InterPro" id="IPR033432">
    <property type="entry name" value="GH94_catalytic"/>
</dbReference>
<evidence type="ECO:0000256" key="2">
    <source>
        <dbReference type="ARBA" id="ARBA00022679"/>
    </source>
</evidence>
<dbReference type="InterPro" id="IPR019282">
    <property type="entry name" value="Glycoamylase-like_cons_dom"/>
</dbReference>
<keyword evidence="3" id="KW-0812">Transmembrane</keyword>
<dbReference type="PATRIC" id="fig|29343.3.peg.51"/>
<feature type="domain" description="Glycosyl hydrolase 94 catalytic" evidence="7">
    <location>
        <begin position="2010"/>
        <end position="2431"/>
    </location>
</feature>
<keyword evidence="9" id="KW-1185">Reference proteome</keyword>
<evidence type="ECO:0000313" key="9">
    <source>
        <dbReference type="Proteomes" id="UP000032431"/>
    </source>
</evidence>